<gene>
    <name evidence="2" type="ORF">F444_06862</name>
</gene>
<dbReference type="EMBL" id="ANJA01001229">
    <property type="protein sequence ID" value="ETO78021.1"/>
    <property type="molecule type" value="Genomic_DNA"/>
</dbReference>
<comment type="caution">
    <text evidence="2">The sequence shown here is derived from an EMBL/GenBank/DDBJ whole genome shotgun (WGS) entry which is preliminary data.</text>
</comment>
<accession>A0A081AGL0</accession>
<proteinExistence type="predicted"/>
<keyword evidence="1" id="KW-0175">Coiled coil</keyword>
<reference evidence="2 3" key="1">
    <citation type="submission" date="2013-11" db="EMBL/GenBank/DDBJ databases">
        <title>The Genome Sequence of Phytophthora parasitica P1976.</title>
        <authorList>
            <consortium name="The Broad Institute Genomics Platform"/>
            <person name="Russ C."/>
            <person name="Tyler B."/>
            <person name="Panabieres F."/>
            <person name="Shan W."/>
            <person name="Tripathy S."/>
            <person name="Grunwald N."/>
            <person name="Machado M."/>
            <person name="Johnson C.S."/>
            <person name="Walker B."/>
            <person name="Young S."/>
            <person name="Zeng Q."/>
            <person name="Gargeya S."/>
            <person name="Fitzgerald M."/>
            <person name="Haas B."/>
            <person name="Abouelleil A."/>
            <person name="Allen A.W."/>
            <person name="Alvarado L."/>
            <person name="Arachchi H.M."/>
            <person name="Berlin A.M."/>
            <person name="Chapman S.B."/>
            <person name="Gainer-Dewar J."/>
            <person name="Goldberg J."/>
            <person name="Griggs A."/>
            <person name="Gujja S."/>
            <person name="Hansen M."/>
            <person name="Howarth C."/>
            <person name="Imamovic A."/>
            <person name="Ireland A."/>
            <person name="Larimer J."/>
            <person name="McCowan C."/>
            <person name="Murphy C."/>
            <person name="Pearson M."/>
            <person name="Poon T.W."/>
            <person name="Priest M."/>
            <person name="Roberts A."/>
            <person name="Saif S."/>
            <person name="Shea T."/>
            <person name="Sisk P."/>
            <person name="Sykes S."/>
            <person name="Wortman J."/>
            <person name="Nusbaum C."/>
            <person name="Birren B."/>
        </authorList>
    </citation>
    <scope>NUCLEOTIDE SEQUENCE [LARGE SCALE GENOMIC DNA]</scope>
    <source>
        <strain evidence="2 3">P1976</strain>
    </source>
</reference>
<evidence type="ECO:0000313" key="3">
    <source>
        <dbReference type="Proteomes" id="UP000028582"/>
    </source>
</evidence>
<sequence length="398" mass="45820">MFRSKKLPSNLHCRCKKFRLDCLVWQMEPDTPPTAAIAAVTAAKLSERKRLKHREYVKKSYKKKLTTLENLRRELDVLDKQYAALLISGSGNSQQSDKDSSTGPQTPTMQKYLQATELKKVYRQENGRLYQLNAYHMKIESRMGQLLDAYEAAKVPLPGISTARQYRIRPLPTPAYTKVINDATNDVLRFARSPEKLSTGARVLGWMDQREVHEHTLKFALQKEFGLSPRDLLQRSWEIFSNPDEFSKIYGSALDVRFHALQHIDADTILFYRHITTPADSTRVVKTVFLLARRQIEEGYLLLFRSIDKDLVHFEEVDVGGVPEVHVDATTALELASSEMWIEKYIWVLFYNVPKEPKKCLFHFGGTATTTLWLREVLFIAVRWESMAVGSQFTLTAE</sequence>
<protein>
    <recommendedName>
        <fullName evidence="4">BZIP domain-containing protein</fullName>
    </recommendedName>
</protein>
<organism evidence="2 3">
    <name type="scientific">Phytophthora nicotianae P1976</name>
    <dbReference type="NCBI Taxonomy" id="1317066"/>
    <lineage>
        <taxon>Eukaryota</taxon>
        <taxon>Sar</taxon>
        <taxon>Stramenopiles</taxon>
        <taxon>Oomycota</taxon>
        <taxon>Peronosporomycetes</taxon>
        <taxon>Peronosporales</taxon>
        <taxon>Peronosporaceae</taxon>
        <taxon>Phytophthora</taxon>
    </lineage>
</organism>
<name>A0A081AGL0_PHYNI</name>
<dbReference type="AlphaFoldDB" id="A0A081AGL0"/>
<dbReference type="OrthoDB" id="160092at2759"/>
<dbReference type="Proteomes" id="UP000028582">
    <property type="component" value="Unassembled WGS sequence"/>
</dbReference>
<evidence type="ECO:0000256" key="1">
    <source>
        <dbReference type="SAM" id="Coils"/>
    </source>
</evidence>
<feature type="coiled-coil region" evidence="1">
    <location>
        <begin position="61"/>
        <end position="88"/>
    </location>
</feature>
<evidence type="ECO:0000313" key="2">
    <source>
        <dbReference type="EMBL" id="ETO78021.1"/>
    </source>
</evidence>
<evidence type="ECO:0008006" key="4">
    <source>
        <dbReference type="Google" id="ProtNLM"/>
    </source>
</evidence>
<dbReference type="CDD" id="cd14686">
    <property type="entry name" value="bZIP"/>
    <property type="match status" value="1"/>
</dbReference>